<name>A0A4R2CNX1_SHIGR</name>
<evidence type="ECO:0000313" key="3">
    <source>
        <dbReference type="Proteomes" id="UP000295351"/>
    </source>
</evidence>
<keyword evidence="3" id="KW-1185">Reference proteome</keyword>
<protein>
    <submittedName>
        <fullName evidence="2">Uncharacterized protein</fullName>
    </submittedName>
</protein>
<sequence length="39" mass="4039">MLEFGKRLRENDKTLVAAAALIVAGVMAIGVPPLVLFGG</sequence>
<dbReference type="AlphaFoldDB" id="A0A4R2CNX1"/>
<organism evidence="2 3">
    <name type="scientific">Shinella granuli</name>
    <dbReference type="NCBI Taxonomy" id="323621"/>
    <lineage>
        <taxon>Bacteria</taxon>
        <taxon>Pseudomonadati</taxon>
        <taxon>Pseudomonadota</taxon>
        <taxon>Alphaproteobacteria</taxon>
        <taxon>Hyphomicrobiales</taxon>
        <taxon>Rhizobiaceae</taxon>
        <taxon>Shinella</taxon>
    </lineage>
</organism>
<keyword evidence="1" id="KW-1133">Transmembrane helix</keyword>
<evidence type="ECO:0000313" key="2">
    <source>
        <dbReference type="EMBL" id="TCN42423.1"/>
    </source>
</evidence>
<accession>A0A4R2CNX1</accession>
<keyword evidence="1" id="KW-0812">Transmembrane</keyword>
<evidence type="ECO:0000256" key="1">
    <source>
        <dbReference type="SAM" id="Phobius"/>
    </source>
</evidence>
<dbReference type="EMBL" id="SLVX01000012">
    <property type="protein sequence ID" value="TCN42423.1"/>
    <property type="molecule type" value="Genomic_DNA"/>
</dbReference>
<proteinExistence type="predicted"/>
<feature type="transmembrane region" description="Helical" evidence="1">
    <location>
        <begin position="15"/>
        <end position="37"/>
    </location>
</feature>
<dbReference type="Proteomes" id="UP000295351">
    <property type="component" value="Unassembled WGS sequence"/>
</dbReference>
<keyword evidence="1" id="KW-0472">Membrane</keyword>
<comment type="caution">
    <text evidence="2">The sequence shown here is derived from an EMBL/GenBank/DDBJ whole genome shotgun (WGS) entry which is preliminary data.</text>
</comment>
<gene>
    <name evidence="2" type="ORF">EV665_112158</name>
</gene>
<reference evidence="2 3" key="1">
    <citation type="submission" date="2019-03" db="EMBL/GenBank/DDBJ databases">
        <title>Genomic Encyclopedia of Type Strains, Phase IV (KMG-IV): sequencing the most valuable type-strain genomes for metagenomic binning, comparative biology and taxonomic classification.</title>
        <authorList>
            <person name="Goeker M."/>
        </authorList>
    </citation>
    <scope>NUCLEOTIDE SEQUENCE [LARGE SCALE GENOMIC DNA]</scope>
    <source>
        <strain evidence="2 3">DSM 18401</strain>
    </source>
</reference>